<proteinExistence type="predicted"/>
<protein>
    <submittedName>
        <fullName evidence="2">Uncharacterized protein</fullName>
    </submittedName>
</protein>
<dbReference type="Gramene" id="TraesSYM1B03G00407430.1">
    <property type="protein sequence ID" value="TraesSYM1B03G00407430.1"/>
    <property type="gene ID" value="TraesSYM1B03G00407430"/>
</dbReference>
<evidence type="ECO:0000256" key="1">
    <source>
        <dbReference type="SAM" id="MobiDB-lite"/>
    </source>
</evidence>
<evidence type="ECO:0000313" key="3">
    <source>
        <dbReference type="Proteomes" id="UP000019116"/>
    </source>
</evidence>
<reference evidence="2" key="1">
    <citation type="submission" date="2018-08" db="EMBL/GenBank/DDBJ databases">
        <authorList>
            <person name="Rossello M."/>
        </authorList>
    </citation>
    <scope>NUCLEOTIDE SEQUENCE [LARGE SCALE GENOMIC DNA]</scope>
    <source>
        <strain evidence="2">cv. Chinese Spring</strain>
    </source>
</reference>
<dbReference type="AlphaFoldDB" id="A0A3B5Z5Q1"/>
<dbReference type="OrthoDB" id="593791at2759"/>
<dbReference type="Gramene" id="TraesNOR1B03G00410310.1">
    <property type="protein sequence ID" value="TraesNOR1B03G00410310.1"/>
    <property type="gene ID" value="TraesNOR1B03G00410310"/>
</dbReference>
<dbReference type="RefSeq" id="XP_044425431.1">
    <property type="nucleotide sequence ID" value="XM_044569496.1"/>
</dbReference>
<dbReference type="Gramene" id="TraesLDM1B03G00405460.1">
    <property type="protein sequence ID" value="TraesLDM1B03G00405460.1"/>
    <property type="gene ID" value="TraesLDM1B03G00405460"/>
</dbReference>
<dbReference type="Gramene" id="TraesWEE_scaffold_039605_01G000100.1">
    <property type="protein sequence ID" value="TraesWEE_scaffold_039605_01G000100.1"/>
    <property type="gene ID" value="TraesWEE_scaffold_039605_01G000100"/>
</dbReference>
<dbReference type="Gramene" id="TraesJUL1B03G00403660.1">
    <property type="protein sequence ID" value="TraesJUL1B03G00403660.1"/>
    <property type="gene ID" value="TraesJUL1B03G00403660"/>
</dbReference>
<feature type="region of interest" description="Disordered" evidence="1">
    <location>
        <begin position="14"/>
        <end position="37"/>
    </location>
</feature>
<dbReference type="SMR" id="A0A3B5Z5Q1"/>
<keyword evidence="3" id="KW-1185">Reference proteome</keyword>
<accession>A0A3B5Z5Q1</accession>
<dbReference type="Gramene" id="TraesSTA1B03G00397610.1">
    <property type="protein sequence ID" value="TraesSTA1B03G00397610.1"/>
    <property type="gene ID" value="TraesSTA1B03G00397610"/>
</dbReference>
<sequence length="158" mass="17640">MAASLRAAAKRMLRPAVHPGEGLRTQHQQHSGTPRALDEGYNHASQIQQKKEELYNLIAKAVAEPTTTWLDRRLLKALSLQIKPRPKDPQWRKIILTKVATHCTYAVGILVAYVRCPRTEDGAKIVRYDGHLVTVESLPMLQGYQPATPAEGVPKQMS</sequence>
<dbReference type="Gramene" id="TraesARI1B03G00406070.1">
    <property type="protein sequence ID" value="TraesARI1B03G00406070.1"/>
    <property type="gene ID" value="TraesARI1B03G00406070"/>
</dbReference>
<evidence type="ECO:0000313" key="2">
    <source>
        <dbReference type="EnsemblPlants" id="TraesCS1B02G474500.1"/>
    </source>
</evidence>
<dbReference type="Gramene" id="TraesJAG1B03G00402090.1">
    <property type="protein sequence ID" value="TraesJAG1B03G00402090.1"/>
    <property type="gene ID" value="TraesJAG1B03G00402090"/>
</dbReference>
<reference evidence="2" key="2">
    <citation type="submission" date="2018-10" db="UniProtKB">
        <authorList>
            <consortium name="EnsemblPlants"/>
        </authorList>
    </citation>
    <scope>IDENTIFICATION</scope>
</reference>
<organism evidence="2">
    <name type="scientific">Triticum aestivum</name>
    <name type="common">Wheat</name>
    <dbReference type="NCBI Taxonomy" id="4565"/>
    <lineage>
        <taxon>Eukaryota</taxon>
        <taxon>Viridiplantae</taxon>
        <taxon>Streptophyta</taxon>
        <taxon>Embryophyta</taxon>
        <taxon>Tracheophyta</taxon>
        <taxon>Spermatophyta</taxon>
        <taxon>Magnoliopsida</taxon>
        <taxon>Liliopsida</taxon>
        <taxon>Poales</taxon>
        <taxon>Poaceae</taxon>
        <taxon>BOP clade</taxon>
        <taxon>Pooideae</taxon>
        <taxon>Triticodae</taxon>
        <taxon>Triticeae</taxon>
        <taxon>Triticinae</taxon>
        <taxon>Triticum</taxon>
    </lineage>
</organism>
<dbReference type="Gramene" id="TraesCAD_scaffold_017292_01G000300.1">
    <property type="protein sequence ID" value="TraesCAD_scaffold_017292_01G000300.1"/>
    <property type="gene ID" value="TraesCAD_scaffold_017292_01G000300"/>
</dbReference>
<dbReference type="Gramene" id="TraesCS1B03G1267100.1">
    <property type="protein sequence ID" value="TraesCS1B03G1267100.1.CDS"/>
    <property type="gene ID" value="TraesCS1B03G1267100"/>
</dbReference>
<dbReference type="Proteomes" id="UP000019116">
    <property type="component" value="Chromosome 1B"/>
</dbReference>
<dbReference type="EnsemblPlants" id="TraesCS1B02G474500.1">
    <property type="protein sequence ID" value="TraesCS1B02G474500.1"/>
    <property type="gene ID" value="TraesCS1B02G474500"/>
</dbReference>
<name>A0A3B5Z5Q1_WHEAT</name>
<dbReference type="Gramene" id="TraesCLE_scaffold_087918_01G000200.1">
    <property type="protein sequence ID" value="TraesCLE_scaffold_087918_01G000200.1"/>
    <property type="gene ID" value="TraesCLE_scaffold_087918_01G000200"/>
</dbReference>
<dbReference type="Gramene" id="TraesROB_scaffold_001799_01G000100.1">
    <property type="protein sequence ID" value="TraesROB_scaffold_001799_01G000100.1"/>
    <property type="gene ID" value="TraesROB_scaffold_001799_01G000100"/>
</dbReference>
<gene>
    <name evidence="2" type="primary">LOC123149764</name>
</gene>
<dbReference type="GeneID" id="123149764"/>
<dbReference type="Gramene" id="TraesCS1B02G474500.1">
    <property type="protein sequence ID" value="TraesCS1B02G474500.1"/>
    <property type="gene ID" value="TraesCS1B02G474500"/>
</dbReference>